<dbReference type="Proteomes" id="UP000774947">
    <property type="component" value="Unassembled WGS sequence"/>
</dbReference>
<gene>
    <name evidence="3" type="ORF">K8W17_05950</name>
</gene>
<protein>
    <submittedName>
        <fullName evidence="3">Fructose-1,6-bisphosphatase</fullName>
    </submittedName>
</protein>
<evidence type="ECO:0000256" key="2">
    <source>
        <dbReference type="ARBA" id="ARBA00023211"/>
    </source>
</evidence>
<dbReference type="GO" id="GO:0042132">
    <property type="term" value="F:fructose 1,6-bisphosphate 1-phosphatase activity"/>
    <property type="evidence" value="ECO:0007669"/>
    <property type="project" value="InterPro"/>
</dbReference>
<organism evidence="3 4">
    <name type="scientific">Lapidilactobacillus dextrinicus</name>
    <dbReference type="NCBI Taxonomy" id="51664"/>
    <lineage>
        <taxon>Bacteria</taxon>
        <taxon>Bacillati</taxon>
        <taxon>Bacillota</taxon>
        <taxon>Bacilli</taxon>
        <taxon>Lactobacillales</taxon>
        <taxon>Lactobacillaceae</taxon>
        <taxon>Lapidilactobacillus</taxon>
    </lineage>
</organism>
<keyword evidence="2" id="KW-0464">Manganese</keyword>
<evidence type="ECO:0000313" key="3">
    <source>
        <dbReference type="EMBL" id="HJE15603.1"/>
    </source>
</evidence>
<keyword evidence="1" id="KW-0378">Hydrolase</keyword>
<accession>A0A921B522</accession>
<dbReference type="Pfam" id="PF06874">
    <property type="entry name" value="FBPase_2"/>
    <property type="match status" value="1"/>
</dbReference>
<sequence>MDATLRHVLKEKFSQREAVLTEIINLEAIRHLPKGTEHFMSDLHGEFAAFDHVLRNGSGIVKEKLRKQFPEMAIDDLEEIAVLIYYPEQKLKRQQELLPEAALYQWYLIVIPLLVQMTNYCGKKYTRSKVRKMIPPRFTYIVEELLTEVDTPEDKKDYFTAILTKIIHLNQADDLICTLS</sequence>
<name>A0A921B522_9LACO</name>
<dbReference type="GO" id="GO:0006094">
    <property type="term" value="P:gluconeogenesis"/>
    <property type="evidence" value="ECO:0007669"/>
    <property type="project" value="InterPro"/>
</dbReference>
<reference evidence="3" key="1">
    <citation type="journal article" date="2021" name="PeerJ">
        <title>Extensive microbial diversity within the chicken gut microbiome revealed by metagenomics and culture.</title>
        <authorList>
            <person name="Gilroy R."/>
            <person name="Ravi A."/>
            <person name="Getino M."/>
            <person name="Pursley I."/>
            <person name="Horton D.L."/>
            <person name="Alikhan N.F."/>
            <person name="Baker D."/>
            <person name="Gharbi K."/>
            <person name="Hall N."/>
            <person name="Watson M."/>
            <person name="Adriaenssens E.M."/>
            <person name="Foster-Nyarko E."/>
            <person name="Jarju S."/>
            <person name="Secka A."/>
            <person name="Antonio M."/>
            <person name="Oren A."/>
            <person name="Chaudhuri R.R."/>
            <person name="La Ragione R."/>
            <person name="Hildebrand F."/>
            <person name="Pallen M.J."/>
        </authorList>
    </citation>
    <scope>NUCLEOTIDE SEQUENCE</scope>
    <source>
        <strain evidence="3">CHK173-2119</strain>
    </source>
</reference>
<reference evidence="3" key="2">
    <citation type="submission" date="2021-09" db="EMBL/GenBank/DDBJ databases">
        <authorList>
            <person name="Gilroy R."/>
        </authorList>
    </citation>
    <scope>NUCLEOTIDE SEQUENCE</scope>
    <source>
        <strain evidence="3">CHK173-2119</strain>
    </source>
</reference>
<dbReference type="InterPro" id="IPR009164">
    <property type="entry name" value="FBPtase_class3"/>
</dbReference>
<comment type="caution">
    <text evidence="3">The sequence shown here is derived from an EMBL/GenBank/DDBJ whole genome shotgun (WGS) entry which is preliminary data.</text>
</comment>
<evidence type="ECO:0000313" key="4">
    <source>
        <dbReference type="Proteomes" id="UP000774947"/>
    </source>
</evidence>
<dbReference type="AlphaFoldDB" id="A0A921B522"/>
<dbReference type="EMBL" id="DYXY01000151">
    <property type="protein sequence ID" value="HJE15603.1"/>
    <property type="molecule type" value="Genomic_DNA"/>
</dbReference>
<feature type="non-terminal residue" evidence="3">
    <location>
        <position position="180"/>
    </location>
</feature>
<evidence type="ECO:0000256" key="1">
    <source>
        <dbReference type="ARBA" id="ARBA00022801"/>
    </source>
</evidence>
<proteinExistence type="predicted"/>